<name>A0A8H7XME4_PSICU</name>
<proteinExistence type="predicted"/>
<organism evidence="2">
    <name type="scientific">Psilocybe cubensis</name>
    <name type="common">Psychedelic mushroom</name>
    <name type="synonym">Stropharia cubensis</name>
    <dbReference type="NCBI Taxonomy" id="181762"/>
    <lineage>
        <taxon>Eukaryota</taxon>
        <taxon>Fungi</taxon>
        <taxon>Dikarya</taxon>
        <taxon>Basidiomycota</taxon>
        <taxon>Agaricomycotina</taxon>
        <taxon>Agaricomycetes</taxon>
        <taxon>Agaricomycetidae</taxon>
        <taxon>Agaricales</taxon>
        <taxon>Agaricineae</taxon>
        <taxon>Strophariaceae</taxon>
        <taxon>Psilocybe</taxon>
    </lineage>
</organism>
<reference evidence="2" key="1">
    <citation type="submission" date="2021-02" db="EMBL/GenBank/DDBJ databases">
        <title>Psilocybe cubensis genome.</title>
        <authorList>
            <person name="Mckernan K.J."/>
            <person name="Crawford S."/>
            <person name="Trippe A."/>
            <person name="Kane L.T."/>
            <person name="Mclaughlin S."/>
        </authorList>
    </citation>
    <scope>NUCLEOTIDE SEQUENCE [LARGE SCALE GENOMIC DNA]</scope>
    <source>
        <strain evidence="2">MGC-MH-2018</strain>
    </source>
</reference>
<dbReference type="EMBL" id="JAFIQS010000012">
    <property type="protein sequence ID" value="KAG5164245.1"/>
    <property type="molecule type" value="Genomic_DNA"/>
</dbReference>
<evidence type="ECO:0000313" key="2">
    <source>
        <dbReference type="EMBL" id="KAG5164245.1"/>
    </source>
</evidence>
<protein>
    <submittedName>
        <fullName evidence="2">Uncharacterized protein</fullName>
    </submittedName>
</protein>
<comment type="caution">
    <text evidence="2">The sequence shown here is derived from an EMBL/GenBank/DDBJ whole genome shotgun (WGS) entry which is preliminary data.</text>
</comment>
<dbReference type="AlphaFoldDB" id="A0A8H7XME4"/>
<accession>A0A8H7XME4</accession>
<sequence length="103" mass="11892">MAPDFTARSMARPRDFEEEGESTMERELFTFPTYAPVLRPEFVLKIRKTENRDRTQFAVVVKLDTSIQNSQESGSIRAMHTKYPPVVADDKKFEFNFQISPGS</sequence>
<feature type="region of interest" description="Disordered" evidence="1">
    <location>
        <begin position="1"/>
        <end position="24"/>
    </location>
</feature>
<gene>
    <name evidence="2" type="ORF">JR316_010746</name>
</gene>
<evidence type="ECO:0000256" key="1">
    <source>
        <dbReference type="SAM" id="MobiDB-lite"/>
    </source>
</evidence>